<gene>
    <name evidence="2" type="ORF">C1SCF055_LOCUS27165</name>
</gene>
<proteinExistence type="predicted"/>
<sequence length="251" mass="27325">MAVSLLLQEAMAEMSKSAEAGWVGLVTRVKDQLGMAVAASMQEMLAEMTKNTEAPRGATTATRRATELLVKVAPTCALRLAAPRCASHKAKLQEEKSRAMEAESALREGRLSLPPCWAFKLQYLLRPPRRELKQLEGWSPAPVQAAAQAAAQAQAQAAQADEAVRQTREAEELRKQIAEHTEKLEAVQGSCHEAKQAAEKYKEETTKAIESVRDDALGAVASESKEAVAALETKFGEATRAQNEMKDKLEQ</sequence>
<accession>A0A9P1G8H1</accession>
<feature type="coiled-coil region" evidence="1">
    <location>
        <begin position="143"/>
        <end position="204"/>
    </location>
</feature>
<protein>
    <submittedName>
        <fullName evidence="2">Uncharacterized protein</fullName>
    </submittedName>
</protein>
<dbReference type="Proteomes" id="UP001152797">
    <property type="component" value="Unassembled WGS sequence"/>
</dbReference>
<dbReference type="EMBL" id="CAMXCT030002888">
    <property type="protein sequence ID" value="CAL4788404.1"/>
    <property type="molecule type" value="Genomic_DNA"/>
</dbReference>
<keyword evidence="1" id="KW-0175">Coiled coil</keyword>
<reference evidence="2" key="1">
    <citation type="submission" date="2022-10" db="EMBL/GenBank/DDBJ databases">
        <authorList>
            <person name="Chen Y."/>
            <person name="Dougan E. K."/>
            <person name="Chan C."/>
            <person name="Rhodes N."/>
            <person name="Thang M."/>
        </authorList>
    </citation>
    <scope>NUCLEOTIDE SEQUENCE</scope>
</reference>
<comment type="caution">
    <text evidence="2">The sequence shown here is derived from an EMBL/GenBank/DDBJ whole genome shotgun (WGS) entry which is preliminary data.</text>
</comment>
<evidence type="ECO:0000313" key="4">
    <source>
        <dbReference type="Proteomes" id="UP001152797"/>
    </source>
</evidence>
<keyword evidence="4" id="KW-1185">Reference proteome</keyword>
<dbReference type="AlphaFoldDB" id="A0A9P1G8H1"/>
<organism evidence="2">
    <name type="scientific">Cladocopium goreaui</name>
    <dbReference type="NCBI Taxonomy" id="2562237"/>
    <lineage>
        <taxon>Eukaryota</taxon>
        <taxon>Sar</taxon>
        <taxon>Alveolata</taxon>
        <taxon>Dinophyceae</taxon>
        <taxon>Suessiales</taxon>
        <taxon>Symbiodiniaceae</taxon>
        <taxon>Cladocopium</taxon>
    </lineage>
</organism>
<dbReference type="EMBL" id="CAMXCT020002888">
    <property type="protein sequence ID" value="CAL1154467.1"/>
    <property type="molecule type" value="Genomic_DNA"/>
</dbReference>
<evidence type="ECO:0000256" key="1">
    <source>
        <dbReference type="SAM" id="Coils"/>
    </source>
</evidence>
<evidence type="ECO:0000313" key="3">
    <source>
        <dbReference type="EMBL" id="CAL4788404.1"/>
    </source>
</evidence>
<dbReference type="EMBL" id="CAMXCT010002888">
    <property type="protein sequence ID" value="CAI4001092.1"/>
    <property type="molecule type" value="Genomic_DNA"/>
</dbReference>
<reference evidence="3 4" key="2">
    <citation type="submission" date="2024-05" db="EMBL/GenBank/DDBJ databases">
        <authorList>
            <person name="Chen Y."/>
            <person name="Shah S."/>
            <person name="Dougan E. K."/>
            <person name="Thang M."/>
            <person name="Chan C."/>
        </authorList>
    </citation>
    <scope>NUCLEOTIDE SEQUENCE [LARGE SCALE GENOMIC DNA]</scope>
</reference>
<feature type="non-terminal residue" evidence="2">
    <location>
        <position position="1"/>
    </location>
</feature>
<evidence type="ECO:0000313" key="2">
    <source>
        <dbReference type="EMBL" id="CAI4001092.1"/>
    </source>
</evidence>
<name>A0A9P1G8H1_9DINO</name>